<evidence type="ECO:0000259" key="1">
    <source>
        <dbReference type="Pfam" id="PF00326"/>
    </source>
</evidence>
<dbReference type="SUPFAM" id="SSF53474">
    <property type="entry name" value="alpha/beta-Hydrolases"/>
    <property type="match status" value="1"/>
</dbReference>
<dbReference type="InterPro" id="IPR001375">
    <property type="entry name" value="Peptidase_S9_cat"/>
</dbReference>
<name>A0ABW7H7B8_9BURK</name>
<evidence type="ECO:0000313" key="3">
    <source>
        <dbReference type="Proteomes" id="UP001606134"/>
    </source>
</evidence>
<dbReference type="Pfam" id="PF00326">
    <property type="entry name" value="Peptidase_S9"/>
    <property type="match status" value="1"/>
</dbReference>
<reference evidence="2 3" key="1">
    <citation type="submission" date="2024-08" db="EMBL/GenBank/DDBJ databases">
        <authorList>
            <person name="Lu H."/>
        </authorList>
    </citation>
    <scope>NUCLEOTIDE SEQUENCE [LARGE SCALE GENOMIC DNA]</scope>
    <source>
        <strain evidence="2 3">BYS78W</strain>
    </source>
</reference>
<dbReference type="GO" id="GO:0016787">
    <property type="term" value="F:hydrolase activity"/>
    <property type="evidence" value="ECO:0007669"/>
    <property type="project" value="UniProtKB-KW"/>
</dbReference>
<evidence type="ECO:0000313" key="2">
    <source>
        <dbReference type="EMBL" id="MFG6485805.1"/>
    </source>
</evidence>
<feature type="domain" description="Peptidase S9 prolyl oligopeptidase catalytic" evidence="1">
    <location>
        <begin position="1"/>
        <end position="62"/>
    </location>
</feature>
<proteinExistence type="predicted"/>
<comment type="caution">
    <text evidence="2">The sequence shown here is derived from an EMBL/GenBank/DDBJ whole genome shotgun (WGS) entry which is preliminary data.</text>
</comment>
<organism evidence="2 3">
    <name type="scientific">Pelomonas candidula</name>
    <dbReference type="NCBI Taxonomy" id="3299025"/>
    <lineage>
        <taxon>Bacteria</taxon>
        <taxon>Pseudomonadati</taxon>
        <taxon>Pseudomonadota</taxon>
        <taxon>Betaproteobacteria</taxon>
        <taxon>Burkholderiales</taxon>
        <taxon>Sphaerotilaceae</taxon>
        <taxon>Roseateles</taxon>
    </lineage>
</organism>
<dbReference type="InterPro" id="IPR029058">
    <property type="entry name" value="AB_hydrolase_fold"/>
</dbReference>
<dbReference type="Gene3D" id="3.40.50.1820">
    <property type="entry name" value="alpha/beta hydrolase"/>
    <property type="match status" value="1"/>
</dbReference>
<dbReference type="Proteomes" id="UP001606134">
    <property type="component" value="Unassembled WGS sequence"/>
</dbReference>
<gene>
    <name evidence="2" type="ORF">ACG04R_03920</name>
</gene>
<dbReference type="RefSeq" id="WP_394406563.1">
    <property type="nucleotide sequence ID" value="NZ_JBIGIC010000002.1"/>
</dbReference>
<dbReference type="EMBL" id="JBIGIC010000002">
    <property type="protein sequence ID" value="MFG6485805.1"/>
    <property type="molecule type" value="Genomic_DNA"/>
</dbReference>
<sequence>MFVVQGRNDPRVPYTGAEQIVAKVRESGTPVWYLRAENEGHGFQKKENQDYQDYATVLFMQQTVLK</sequence>
<dbReference type="EC" id="3.4.-.-" evidence="2"/>
<protein>
    <submittedName>
        <fullName evidence="2">Alpha/beta hydrolase family protein</fullName>
        <ecNumber evidence="2">3.4.-.-</ecNumber>
    </submittedName>
</protein>
<keyword evidence="2" id="KW-0378">Hydrolase</keyword>
<accession>A0ABW7H7B8</accession>
<keyword evidence="3" id="KW-1185">Reference proteome</keyword>